<dbReference type="PRINTS" id="PR01805">
    <property type="entry name" value="VACJLIPOPROT"/>
</dbReference>
<name>A0A0F6TPS6_9GAMM</name>
<evidence type="ECO:0000313" key="4">
    <source>
        <dbReference type="EMBL" id="AKE51787.1"/>
    </source>
</evidence>
<evidence type="ECO:0000256" key="1">
    <source>
        <dbReference type="ARBA" id="ARBA00010634"/>
    </source>
</evidence>
<dbReference type="PATRIC" id="fig|914150.5.peg.826"/>
<dbReference type="STRING" id="914150.TQ33_0814"/>
<dbReference type="KEGG" id="kge:TQ33_0814"/>
<evidence type="ECO:0000256" key="3">
    <source>
        <dbReference type="SAM" id="SignalP"/>
    </source>
</evidence>
<dbReference type="RefSeq" id="WP_046560928.1">
    <property type="nucleotide sequence ID" value="NZ_CP010975.1"/>
</dbReference>
<feature type="chain" id="PRO_5002510337" evidence="3">
    <location>
        <begin position="20"/>
        <end position="241"/>
    </location>
</feature>
<dbReference type="PANTHER" id="PTHR30035:SF3">
    <property type="entry name" value="INTERMEMBRANE PHOSPHOLIPID TRANSPORT SYSTEM LIPOPROTEIN MLAA"/>
    <property type="match status" value="1"/>
</dbReference>
<protein>
    <submittedName>
        <fullName evidence="4">VacJ family lipoprotein</fullName>
    </submittedName>
</protein>
<dbReference type="AlphaFoldDB" id="A0A0F6TPS6"/>
<dbReference type="PROSITE" id="PS51257">
    <property type="entry name" value="PROKAR_LIPOPROTEIN"/>
    <property type="match status" value="1"/>
</dbReference>
<proteinExistence type="inferred from homology"/>
<keyword evidence="2 3" id="KW-0732">Signal</keyword>
<evidence type="ECO:0000313" key="5">
    <source>
        <dbReference type="Proteomes" id="UP000034071"/>
    </source>
</evidence>
<dbReference type="GO" id="GO:0016020">
    <property type="term" value="C:membrane"/>
    <property type="evidence" value="ECO:0007669"/>
    <property type="project" value="InterPro"/>
</dbReference>
<organism evidence="4 5">
    <name type="scientific">Kangiella geojedonensis</name>
    <dbReference type="NCBI Taxonomy" id="914150"/>
    <lineage>
        <taxon>Bacteria</taxon>
        <taxon>Pseudomonadati</taxon>
        <taxon>Pseudomonadota</taxon>
        <taxon>Gammaproteobacteria</taxon>
        <taxon>Kangiellales</taxon>
        <taxon>Kangiellaceae</taxon>
        <taxon>Kangiella</taxon>
    </lineage>
</organism>
<keyword evidence="4" id="KW-0449">Lipoprotein</keyword>
<comment type="similarity">
    <text evidence="1">Belongs to the MlaA family.</text>
</comment>
<dbReference type="EMBL" id="CP010975">
    <property type="protein sequence ID" value="AKE51787.1"/>
    <property type="molecule type" value="Genomic_DNA"/>
</dbReference>
<dbReference type="InterPro" id="IPR007428">
    <property type="entry name" value="MlaA"/>
</dbReference>
<dbReference type="PANTHER" id="PTHR30035">
    <property type="entry name" value="LIPOPROTEIN VACJ-RELATED"/>
    <property type="match status" value="1"/>
</dbReference>
<sequence length="241" mass="27047">MKSNPIIIILLATLLTACATTGDNPKDPYEERNRAVWEFNRSIDKAVLKPVAEGYQYITPDPVEAGVSNFFDNLGEISNIVNSLLQAKFGDAGKSTGRFLINSTIGLAGLLDPATEMGIDEKDEDFGQTLAVWGFESGPFLMLPLIGPSNPRDGIGFAVDSFGVYSPYDSLNDSQTEWTLRSLWLIDTRAELLPLEEQLEEALDEYLMVRDAYLQRREFLIYDGRPPIEDECEFEEDCEEW</sequence>
<dbReference type="HOGENOM" id="CLU_059326_3_1_6"/>
<evidence type="ECO:0000256" key="2">
    <source>
        <dbReference type="ARBA" id="ARBA00022729"/>
    </source>
</evidence>
<accession>A0A0F6TPS6</accession>
<dbReference type="GO" id="GO:0120010">
    <property type="term" value="P:intermembrane phospholipid transfer"/>
    <property type="evidence" value="ECO:0007669"/>
    <property type="project" value="TreeGrafter"/>
</dbReference>
<dbReference type="OrthoDB" id="9785326at2"/>
<gene>
    <name evidence="4" type="ORF">TQ33_0814</name>
</gene>
<feature type="signal peptide" evidence="3">
    <location>
        <begin position="1"/>
        <end position="19"/>
    </location>
</feature>
<reference evidence="4 5" key="1">
    <citation type="submission" date="2015-02" db="EMBL/GenBank/DDBJ databases">
        <title>Complete genome sequence of Kangiella geojedonensis strain YCS-5T.</title>
        <authorList>
            <person name="Kim K.M."/>
        </authorList>
    </citation>
    <scope>NUCLEOTIDE SEQUENCE [LARGE SCALE GENOMIC DNA]</scope>
    <source>
        <strain evidence="4 5">YCS-5</strain>
    </source>
</reference>
<keyword evidence="5" id="KW-1185">Reference proteome</keyword>
<dbReference type="Proteomes" id="UP000034071">
    <property type="component" value="Chromosome"/>
</dbReference>
<dbReference type="Pfam" id="PF04333">
    <property type="entry name" value="MlaA"/>
    <property type="match status" value="1"/>
</dbReference>